<dbReference type="EMBL" id="JAATEP010000053">
    <property type="protein sequence ID" value="NJP96690.1"/>
    <property type="molecule type" value="Genomic_DNA"/>
</dbReference>
<dbReference type="PANTHER" id="PTHR42986:SF1">
    <property type="entry name" value="BENZALDEHYDE DEHYDROGENASE YFMT"/>
    <property type="match status" value="1"/>
</dbReference>
<comment type="similarity">
    <text evidence="1 5">Belongs to the aldehyde dehydrogenase family.</text>
</comment>
<evidence type="ECO:0000313" key="8">
    <source>
        <dbReference type="Proteomes" id="UP000696294"/>
    </source>
</evidence>
<keyword evidence="3" id="KW-0520">NAD</keyword>
<gene>
    <name evidence="7" type="ORF">HCN51_45930</name>
</gene>
<dbReference type="InterPro" id="IPR029510">
    <property type="entry name" value="Ald_DH_CS_GLU"/>
</dbReference>
<dbReference type="InterPro" id="IPR016161">
    <property type="entry name" value="Ald_DH/histidinol_DH"/>
</dbReference>
<dbReference type="InterPro" id="IPR016163">
    <property type="entry name" value="Ald_DH_C"/>
</dbReference>
<dbReference type="Proteomes" id="UP000696294">
    <property type="component" value="Unassembled WGS sequence"/>
</dbReference>
<dbReference type="InterPro" id="IPR016162">
    <property type="entry name" value="Ald_DH_N"/>
</dbReference>
<evidence type="ECO:0000256" key="3">
    <source>
        <dbReference type="ARBA" id="ARBA00023027"/>
    </source>
</evidence>
<dbReference type="Gene3D" id="3.40.605.10">
    <property type="entry name" value="Aldehyde Dehydrogenase, Chain A, domain 1"/>
    <property type="match status" value="1"/>
</dbReference>
<dbReference type="RefSeq" id="WP_168018225.1">
    <property type="nucleotide sequence ID" value="NZ_JAATEP010000053.1"/>
</dbReference>
<evidence type="ECO:0000256" key="2">
    <source>
        <dbReference type="ARBA" id="ARBA00023002"/>
    </source>
</evidence>
<dbReference type="InterPro" id="IPR015590">
    <property type="entry name" value="Aldehyde_DH_dom"/>
</dbReference>
<evidence type="ECO:0000256" key="1">
    <source>
        <dbReference type="ARBA" id="ARBA00009986"/>
    </source>
</evidence>
<evidence type="ECO:0000313" key="7">
    <source>
        <dbReference type="EMBL" id="NJP96690.1"/>
    </source>
</evidence>
<evidence type="ECO:0000259" key="6">
    <source>
        <dbReference type="Pfam" id="PF00171"/>
    </source>
</evidence>
<dbReference type="Pfam" id="PF00171">
    <property type="entry name" value="Aldedh"/>
    <property type="match status" value="1"/>
</dbReference>
<feature type="domain" description="Aldehyde dehydrogenase" evidence="6">
    <location>
        <begin position="26"/>
        <end position="476"/>
    </location>
</feature>
<keyword evidence="8" id="KW-1185">Reference proteome</keyword>
<dbReference type="PROSITE" id="PS00687">
    <property type="entry name" value="ALDEHYDE_DEHYDR_GLU"/>
    <property type="match status" value="1"/>
</dbReference>
<organism evidence="7 8">
    <name type="scientific">Nonomuraea composti</name>
    <dbReference type="NCBI Taxonomy" id="2720023"/>
    <lineage>
        <taxon>Bacteria</taxon>
        <taxon>Bacillati</taxon>
        <taxon>Actinomycetota</taxon>
        <taxon>Actinomycetes</taxon>
        <taxon>Streptosporangiales</taxon>
        <taxon>Streptosporangiaceae</taxon>
        <taxon>Nonomuraea</taxon>
    </lineage>
</organism>
<evidence type="ECO:0000256" key="4">
    <source>
        <dbReference type="PROSITE-ProRule" id="PRU10007"/>
    </source>
</evidence>
<protein>
    <submittedName>
        <fullName evidence="7">Aldehyde dehydrogenase family protein</fullName>
    </submittedName>
</protein>
<reference evidence="7 8" key="1">
    <citation type="submission" date="2020-03" db="EMBL/GenBank/DDBJ databases">
        <title>WGS of actinomycetes isolated from Thailand.</title>
        <authorList>
            <person name="Thawai C."/>
        </authorList>
    </citation>
    <scope>NUCLEOTIDE SEQUENCE [LARGE SCALE GENOMIC DNA]</scope>
    <source>
        <strain evidence="7 8">FMUSA5-5</strain>
    </source>
</reference>
<keyword evidence="2 5" id="KW-0560">Oxidoreductase</keyword>
<comment type="caution">
    <text evidence="7">The sequence shown here is derived from an EMBL/GenBank/DDBJ whole genome shotgun (WGS) entry which is preliminary data.</text>
</comment>
<evidence type="ECO:0000256" key="5">
    <source>
        <dbReference type="RuleBase" id="RU003345"/>
    </source>
</evidence>
<dbReference type="Gene3D" id="3.40.309.10">
    <property type="entry name" value="Aldehyde Dehydrogenase, Chain A, domain 2"/>
    <property type="match status" value="1"/>
</dbReference>
<sequence length="487" mass="51082">MTQFLDPKSWTGLIRTADGWSPGGGPALAVFDKATGEQLAEVGTASPADVARAAATAAEAQRAWAAAPPAQRRDIFVRATEVLSEHHDELAEWLIRESGGIRHKVEFELFKSRELLLHGASLTTRPLGQILPSEPGVLSQARKVPRGVIGVITPWNFPLVLALRTLAPALATGNAVVLKPNPHTPVTGGVLLARLFEEAGLPAGVLQVLPGDGDVGNAIVTDPGTAMISFTGSTATGRKVAQAAAPLLKKVVLELGGNNPYIVLPDADVDAAASAGSFATFMHQGQVCMTAGKHIVHRSIAEAYATELSARARSLRVGNPAVEEVHLGPIVNRAQIDRARRIVDDSVAAGAVVLAGGGHEGPFFKPTVLSGVTPDMPAFTEEIFAPVAPIIAYDTEDEAVALANMGEYGLTASIRSGSESRAAAVADRLRAGVIHVNDQTVVYETWAPYGGMGSSGNGDAFGGPADPEGFTEWQWITRRAEQTTYPF</sequence>
<dbReference type="SUPFAM" id="SSF53720">
    <property type="entry name" value="ALDH-like"/>
    <property type="match status" value="1"/>
</dbReference>
<proteinExistence type="inferred from homology"/>
<accession>A0ABX1BG15</accession>
<name>A0ABX1BG15_9ACTN</name>
<dbReference type="PANTHER" id="PTHR42986">
    <property type="entry name" value="BENZALDEHYDE DEHYDROGENASE YFMT"/>
    <property type="match status" value="1"/>
</dbReference>
<feature type="active site" evidence="4">
    <location>
        <position position="254"/>
    </location>
</feature>